<comment type="caution">
    <text evidence="1">The sequence shown here is derived from an EMBL/GenBank/DDBJ whole genome shotgun (WGS) entry which is preliminary data.</text>
</comment>
<proteinExistence type="predicted"/>
<gene>
    <name evidence="1" type="ORF">MADP07_00367</name>
</gene>
<dbReference type="Proteomes" id="UP000746160">
    <property type="component" value="Unassembled WGS sequence"/>
</dbReference>
<reference evidence="1" key="1">
    <citation type="journal article" date="2021" name="Genes Genomics">
        <title>Comparative genomic analysis of Mycoplasma anatis strains.</title>
        <authorList>
            <person name="Zhou Q."/>
            <person name="Mai K."/>
            <person name="Yang D."/>
            <person name="Liu J."/>
            <person name="Yan Z."/>
            <person name="Luo C."/>
            <person name="Tan Y."/>
            <person name="Cao S."/>
            <person name="Zhou Q."/>
            <person name="Chen L."/>
            <person name="Chen F."/>
        </authorList>
    </citation>
    <scope>NUCLEOTIDE SEQUENCE</scope>
    <source>
        <strain evidence="1">DP07</strain>
    </source>
</reference>
<accession>A0A9Q3LAG3</accession>
<evidence type="ECO:0000313" key="1">
    <source>
        <dbReference type="EMBL" id="MBW0602644.1"/>
    </source>
</evidence>
<dbReference type="AlphaFoldDB" id="A0A9Q3LAG3"/>
<dbReference type="EMBL" id="JABZFG010000004">
    <property type="protein sequence ID" value="MBW0602644.1"/>
    <property type="molecule type" value="Genomic_DNA"/>
</dbReference>
<name>A0A9Q3LAG3_9BACT</name>
<organism evidence="1 2">
    <name type="scientific">Mycoplasmopsis anatis</name>
    <dbReference type="NCBI Taxonomy" id="171279"/>
    <lineage>
        <taxon>Bacteria</taxon>
        <taxon>Bacillati</taxon>
        <taxon>Mycoplasmatota</taxon>
        <taxon>Mycoplasmoidales</taxon>
        <taxon>Metamycoplasmataceae</taxon>
        <taxon>Mycoplasmopsis</taxon>
    </lineage>
</organism>
<evidence type="ECO:0000313" key="2">
    <source>
        <dbReference type="Proteomes" id="UP000746160"/>
    </source>
</evidence>
<protein>
    <submittedName>
        <fullName evidence="1">Uncharacterized protein</fullName>
    </submittedName>
</protein>
<sequence length="92" mass="10380">MLVNLFPGLNTSKYPVQRRLAGEAIIPMLGLSFSSLCGRNKNLYNTTGQTHRYIDKPNSQRIWKKNTGIKLPKLLKQVTLITIPISSMNHEA</sequence>